<keyword evidence="1" id="KW-0812">Transmembrane</keyword>
<dbReference type="EMBL" id="CAKOEU010000002">
    <property type="protein sequence ID" value="CAH1852259.1"/>
    <property type="molecule type" value="Genomic_DNA"/>
</dbReference>
<dbReference type="Pfam" id="PF06028">
    <property type="entry name" value="DUF915"/>
    <property type="match status" value="1"/>
</dbReference>
<organism evidence="2 3">
    <name type="scientific">Convivina praedatoris</name>
    <dbReference type="NCBI Taxonomy" id="2880963"/>
    <lineage>
        <taxon>Bacteria</taxon>
        <taxon>Bacillati</taxon>
        <taxon>Bacillota</taxon>
        <taxon>Bacilli</taxon>
        <taxon>Lactobacillales</taxon>
        <taxon>Lactobacillaceae</taxon>
        <taxon>Convivina</taxon>
    </lineage>
</organism>
<reference evidence="2" key="1">
    <citation type="submission" date="2022-03" db="EMBL/GenBank/DDBJ databases">
        <authorList>
            <person name="Hettiarachchi G."/>
        </authorList>
    </citation>
    <scope>NUCLEOTIDE SEQUENCE</scope>
    <source>
        <strain evidence="2">LMG 32447</strain>
    </source>
</reference>
<evidence type="ECO:0000256" key="1">
    <source>
        <dbReference type="SAM" id="Phobius"/>
    </source>
</evidence>
<keyword evidence="1" id="KW-1133">Transmembrane helix</keyword>
<keyword evidence="1" id="KW-0472">Membrane</keyword>
<gene>
    <name evidence="2" type="ORF">LMG032447_00535</name>
</gene>
<sequence>MRTSKIILGLSTILLIVIGIFSSIWMTKQHHNDHAIQTARISPVIFIPGSSATINRFDDMFTSINKQSKGTPATPVLKLQVNKDGSYTYSGKLATNNRQPFIVIGFEDNSDSYDNIKRQAKWLSSAMNALQQTYHFRDFSAIGHSNGGLDWTEYLENYYNINDFHIKTLMTLGTPYNFSESSTTKQTAMLTDLMDNSDNLPTDLTVYSVAGSEDYSDDGIVPVQSVLSGKYIFQKQVKKYTQITVSGDNAEHSNLPENPEVVQLIQEYILNNKSNDNRSRRADK</sequence>
<dbReference type="SUPFAM" id="SSF53474">
    <property type="entry name" value="alpha/beta-Hydrolases"/>
    <property type="match status" value="1"/>
</dbReference>
<dbReference type="InterPro" id="IPR010315">
    <property type="entry name" value="DUF915_hydro-like"/>
</dbReference>
<dbReference type="Gene3D" id="3.40.50.1820">
    <property type="entry name" value="alpha/beta hydrolase"/>
    <property type="match status" value="1"/>
</dbReference>
<dbReference type="InterPro" id="IPR029058">
    <property type="entry name" value="AB_hydrolase_fold"/>
</dbReference>
<name>A0ABM9D2T6_9LACO</name>
<keyword evidence="3" id="KW-1185">Reference proteome</keyword>
<accession>A0ABM9D2T6</accession>
<dbReference type="Proteomes" id="UP000838102">
    <property type="component" value="Unassembled WGS sequence"/>
</dbReference>
<evidence type="ECO:0000313" key="3">
    <source>
        <dbReference type="Proteomes" id="UP000838102"/>
    </source>
</evidence>
<comment type="caution">
    <text evidence="2">The sequence shown here is derived from an EMBL/GenBank/DDBJ whole genome shotgun (WGS) entry which is preliminary data.</text>
</comment>
<feature type="transmembrane region" description="Helical" evidence="1">
    <location>
        <begin position="7"/>
        <end position="26"/>
    </location>
</feature>
<evidence type="ECO:0008006" key="4">
    <source>
        <dbReference type="Google" id="ProtNLM"/>
    </source>
</evidence>
<dbReference type="RefSeq" id="WP_248705964.1">
    <property type="nucleotide sequence ID" value="NZ_CAKOET010000002.1"/>
</dbReference>
<evidence type="ECO:0000313" key="2">
    <source>
        <dbReference type="EMBL" id="CAH1852259.1"/>
    </source>
</evidence>
<protein>
    <recommendedName>
        <fullName evidence="4">Alpha/beta hydrolase</fullName>
    </recommendedName>
</protein>
<proteinExistence type="predicted"/>